<feature type="region of interest" description="Disordered" evidence="1">
    <location>
        <begin position="430"/>
        <end position="477"/>
    </location>
</feature>
<organism evidence="2 3">
    <name type="scientific">Prymnesium parvum</name>
    <name type="common">Toxic golden alga</name>
    <dbReference type="NCBI Taxonomy" id="97485"/>
    <lineage>
        <taxon>Eukaryota</taxon>
        <taxon>Haptista</taxon>
        <taxon>Haptophyta</taxon>
        <taxon>Prymnesiophyceae</taxon>
        <taxon>Prymnesiales</taxon>
        <taxon>Prymnesiaceae</taxon>
        <taxon>Prymnesium</taxon>
    </lineage>
</organism>
<dbReference type="EMBL" id="JBGBPQ010000016">
    <property type="protein sequence ID" value="KAL1508810.1"/>
    <property type="molecule type" value="Genomic_DNA"/>
</dbReference>
<dbReference type="AlphaFoldDB" id="A0AB34IY13"/>
<comment type="caution">
    <text evidence="2">The sequence shown here is derived from an EMBL/GenBank/DDBJ whole genome shotgun (WGS) entry which is preliminary data.</text>
</comment>
<evidence type="ECO:0000256" key="1">
    <source>
        <dbReference type="SAM" id="MobiDB-lite"/>
    </source>
</evidence>
<dbReference type="Proteomes" id="UP001515480">
    <property type="component" value="Unassembled WGS sequence"/>
</dbReference>
<feature type="compositionally biased region" description="Basic and acidic residues" evidence="1">
    <location>
        <begin position="430"/>
        <end position="472"/>
    </location>
</feature>
<accession>A0AB34IY13</accession>
<protein>
    <submittedName>
        <fullName evidence="2">Uncharacterized protein</fullName>
    </submittedName>
</protein>
<proteinExistence type="predicted"/>
<evidence type="ECO:0000313" key="3">
    <source>
        <dbReference type="Proteomes" id="UP001515480"/>
    </source>
</evidence>
<evidence type="ECO:0000313" key="2">
    <source>
        <dbReference type="EMBL" id="KAL1508810.1"/>
    </source>
</evidence>
<name>A0AB34IY13_PRYPA</name>
<reference evidence="2 3" key="1">
    <citation type="journal article" date="2024" name="Science">
        <title>Giant polyketide synthase enzymes in the biosynthesis of giant marine polyether toxins.</title>
        <authorList>
            <person name="Fallon T.R."/>
            <person name="Shende V.V."/>
            <person name="Wierzbicki I.H."/>
            <person name="Pendleton A.L."/>
            <person name="Watervoot N.F."/>
            <person name="Auber R.P."/>
            <person name="Gonzalez D.J."/>
            <person name="Wisecaver J.H."/>
            <person name="Moore B.S."/>
        </authorList>
    </citation>
    <scope>NUCLEOTIDE SEQUENCE [LARGE SCALE GENOMIC DNA]</scope>
    <source>
        <strain evidence="2 3">12B1</strain>
    </source>
</reference>
<gene>
    <name evidence="2" type="ORF">AB1Y20_004905</name>
</gene>
<keyword evidence="3" id="KW-1185">Reference proteome</keyword>
<sequence length="572" mass="62163">MSAPALAPKLTYAQVVAGVSASARFTARAAHDLHYQDSAAHERLTGWVAEIQTDTSGPQPTIPWPSLGELVLPHVRLAEDAREKGYGEVYIVEEAWERWHDAMLSLRGTETHLAAMGVMMYLEAEKALASAPDEVKDALVLREADLELVQADVRLDETAGTAAAKAAAQAHNKALDKRVWLHDLQLRQLAGPDGKLGSMARLSSAMGSHVTRASREAASFNKNNALLRAAVSAKEGIPEDALDDEDVALGVCQLLASAATPPMLLPQPRPPGGTEMRSHWREAAAAWKTGATCSEARLASMLAAHTATAAATIDSVAALLGVDKAGKGLVGDRRVRDASNAMGHRALSVDLLPSESSAGGLHYTGDFRHLLSAPRWARCFTFMPCEQQTVSLGLRMAAVKALDGRMYWGIAAWLRAWCIRARCLLAEQPDKKDDRMRARQEKIAAKAAEKAANKAAAAKDKQNKRSRTDKENNSVQELSAYEQQRRKNMQENEQVLNQMGLLACTIKFKKGMKFHIPHEAFPDEDPPANGEYWVGVFTHTKQGGLEDVGIRVDETGEVFSQPKVVAAKWLVV</sequence>